<reference evidence="1 2" key="1">
    <citation type="submission" date="2019-10" db="EMBL/GenBank/DDBJ databases">
        <title>Gracilibacillus salitolerans sp. nov., a moderate halophile isolated from a saline soil in northwest China.</title>
        <authorList>
            <person name="Gan L."/>
        </authorList>
    </citation>
    <scope>NUCLEOTIDE SEQUENCE [LARGE SCALE GENOMIC DNA]</scope>
    <source>
        <strain evidence="1 2">TP2-8</strain>
    </source>
</reference>
<dbReference type="AlphaFoldDB" id="A0A6N7QZ47"/>
<name>A0A6N7QZ47_9BACI</name>
<evidence type="ECO:0000313" key="1">
    <source>
        <dbReference type="EMBL" id="MRI66482.1"/>
    </source>
</evidence>
<sequence length="85" mass="9944">MRQMYWKAVIRYGHVGKKNEVSVARHLEFPKGTQIYEVIKVIYSMPGTKNNCIQSVCEITENEFLQGIELEKNNFYLQNLFQEGA</sequence>
<evidence type="ECO:0000313" key="2">
    <source>
        <dbReference type="Proteomes" id="UP000435187"/>
    </source>
</evidence>
<dbReference type="Proteomes" id="UP000435187">
    <property type="component" value="Unassembled WGS sequence"/>
</dbReference>
<accession>A0A6N7QZ47</accession>
<keyword evidence="2" id="KW-1185">Reference proteome</keyword>
<protein>
    <submittedName>
        <fullName evidence="1">Uncharacterized protein</fullName>
    </submittedName>
</protein>
<gene>
    <name evidence="1" type="ORF">GH885_08975</name>
</gene>
<proteinExistence type="predicted"/>
<dbReference type="EMBL" id="WJEE01000016">
    <property type="protein sequence ID" value="MRI66482.1"/>
    <property type="molecule type" value="Genomic_DNA"/>
</dbReference>
<organism evidence="1 2">
    <name type="scientific">Gracilibacillus thailandensis</name>
    <dbReference type="NCBI Taxonomy" id="563735"/>
    <lineage>
        <taxon>Bacteria</taxon>
        <taxon>Bacillati</taxon>
        <taxon>Bacillota</taxon>
        <taxon>Bacilli</taxon>
        <taxon>Bacillales</taxon>
        <taxon>Bacillaceae</taxon>
        <taxon>Gracilibacillus</taxon>
    </lineage>
</organism>
<comment type="caution">
    <text evidence="1">The sequence shown here is derived from an EMBL/GenBank/DDBJ whole genome shotgun (WGS) entry which is preliminary data.</text>
</comment>